<feature type="compositionally biased region" description="Low complexity" evidence="1">
    <location>
        <begin position="1"/>
        <end position="22"/>
    </location>
</feature>
<dbReference type="GO" id="GO:0005634">
    <property type="term" value="C:nucleus"/>
    <property type="evidence" value="ECO:0007669"/>
    <property type="project" value="TreeGrafter"/>
</dbReference>
<dbReference type="PANTHER" id="PTHR12977:SF4">
    <property type="entry name" value="HISTONE-LYSINE N-METHYLTRANSFERASE KMT5B"/>
    <property type="match status" value="1"/>
</dbReference>
<protein>
    <submittedName>
        <fullName evidence="2">Histone-lysine N-methyltransferase set9</fullName>
    </submittedName>
</protein>
<feature type="region of interest" description="Disordered" evidence="1">
    <location>
        <begin position="137"/>
        <end position="180"/>
    </location>
</feature>
<feature type="region of interest" description="Disordered" evidence="1">
    <location>
        <begin position="204"/>
        <end position="231"/>
    </location>
</feature>
<feature type="region of interest" description="Disordered" evidence="1">
    <location>
        <begin position="339"/>
        <end position="426"/>
    </location>
</feature>
<accession>A0A5B0MK69</accession>
<comment type="caution">
    <text evidence="2">The sequence shown here is derived from an EMBL/GenBank/DDBJ whole genome shotgun (WGS) entry which is preliminary data.</text>
</comment>
<evidence type="ECO:0000313" key="2">
    <source>
        <dbReference type="EMBL" id="KAA1076389.1"/>
    </source>
</evidence>
<feature type="compositionally biased region" description="Basic residues" evidence="1">
    <location>
        <begin position="219"/>
        <end position="228"/>
    </location>
</feature>
<proteinExistence type="predicted"/>
<gene>
    <name evidence="2" type="primary">SET9_2</name>
    <name evidence="2" type="ORF">PGT21_005679</name>
</gene>
<name>A0A5B0MK69_PUCGR</name>
<dbReference type="InterPro" id="IPR039977">
    <property type="entry name" value="Suv4-20/Set9"/>
</dbReference>
<dbReference type="GO" id="GO:0042799">
    <property type="term" value="F:histone H4K20 methyltransferase activity"/>
    <property type="evidence" value="ECO:0007669"/>
    <property type="project" value="TreeGrafter"/>
</dbReference>
<keyword evidence="3" id="KW-1185">Reference proteome</keyword>
<dbReference type="PANTHER" id="PTHR12977">
    <property type="entry name" value="SUPPRESSOR OF VARIEGATION 4-20-RELATED"/>
    <property type="match status" value="1"/>
</dbReference>
<keyword evidence="2" id="KW-0808">Transferase</keyword>
<feature type="compositionally biased region" description="Low complexity" evidence="1">
    <location>
        <begin position="137"/>
        <end position="153"/>
    </location>
</feature>
<evidence type="ECO:0000256" key="1">
    <source>
        <dbReference type="SAM" id="MobiDB-lite"/>
    </source>
</evidence>
<dbReference type="EMBL" id="VSWC01000145">
    <property type="protein sequence ID" value="KAA1076389.1"/>
    <property type="molecule type" value="Genomic_DNA"/>
</dbReference>
<keyword evidence="2" id="KW-0489">Methyltransferase</keyword>
<dbReference type="AlphaFoldDB" id="A0A5B0MK69"/>
<feature type="region of interest" description="Disordered" evidence="1">
    <location>
        <begin position="73"/>
        <end position="110"/>
    </location>
</feature>
<organism evidence="2 3">
    <name type="scientific">Puccinia graminis f. sp. tritici</name>
    <dbReference type="NCBI Taxonomy" id="56615"/>
    <lineage>
        <taxon>Eukaryota</taxon>
        <taxon>Fungi</taxon>
        <taxon>Dikarya</taxon>
        <taxon>Basidiomycota</taxon>
        <taxon>Pucciniomycotina</taxon>
        <taxon>Pucciniomycetes</taxon>
        <taxon>Pucciniales</taxon>
        <taxon>Pucciniaceae</taxon>
        <taxon>Puccinia</taxon>
    </lineage>
</organism>
<dbReference type="OrthoDB" id="6627536at2759"/>
<dbReference type="GO" id="GO:0032259">
    <property type="term" value="P:methylation"/>
    <property type="evidence" value="ECO:0007669"/>
    <property type="project" value="UniProtKB-KW"/>
</dbReference>
<dbReference type="Proteomes" id="UP000324748">
    <property type="component" value="Unassembled WGS sequence"/>
</dbReference>
<feature type="compositionally biased region" description="Polar residues" evidence="1">
    <location>
        <begin position="349"/>
        <end position="358"/>
    </location>
</feature>
<feature type="region of interest" description="Disordered" evidence="1">
    <location>
        <begin position="1"/>
        <end position="31"/>
    </location>
</feature>
<evidence type="ECO:0000313" key="3">
    <source>
        <dbReference type="Proteomes" id="UP000324748"/>
    </source>
</evidence>
<feature type="compositionally biased region" description="Basic and acidic residues" evidence="1">
    <location>
        <begin position="391"/>
        <end position="406"/>
    </location>
</feature>
<sequence>MPSLGTDTDLSSLGDSSEGTTSRASNTPALETLPPSLLLHNALPYQLKSSAAAFVSPVKFRPTQDLTLSILRPPEPERVEPQQNLITKIEPPPVSEPVKQPAGPKADGQVLPVKRKTYWITTKQKQLGLVPWEADTITPTSSTSQPYSPMTPSLLGPSRRDSMDRSVSGQKRKAPTESCSARLPKRSYWVSTKEKELGIVPWEAGAADESPEPSAAHPRSCRSTRASRRASEGMDAVIGFPTAPRGSKLSYKVFQEGTQEAEMLNTGHRQGAARLDSADTPLDLNGDASIGPYDEIASFLLRYPGEQQPTGAQSGGESGGLYDGLPIHLHILHLAQAPLPPATRGGQGASAQTCQSTQEKPHSFPAALDTPSEHSGSLSPVPTPRLIPSHRSNDNIPRDIQPKDDPASSAKSPSTNGHRLLVSSIG</sequence>
<reference evidence="2 3" key="1">
    <citation type="submission" date="2019-05" db="EMBL/GenBank/DDBJ databases">
        <title>Emergence of the Ug99 lineage of the wheat stem rust pathogen through somatic hybridization.</title>
        <authorList>
            <person name="Li F."/>
            <person name="Upadhyaya N.M."/>
            <person name="Sperschneider J."/>
            <person name="Matny O."/>
            <person name="Nguyen-Phuc H."/>
            <person name="Mago R."/>
            <person name="Raley C."/>
            <person name="Miller M.E."/>
            <person name="Silverstein K.A.T."/>
            <person name="Henningsen E."/>
            <person name="Hirsch C.D."/>
            <person name="Visser B."/>
            <person name="Pretorius Z.A."/>
            <person name="Steffenson B.J."/>
            <person name="Schwessinger B."/>
            <person name="Dodds P.N."/>
            <person name="Figueroa M."/>
        </authorList>
    </citation>
    <scope>NUCLEOTIDE SEQUENCE [LARGE SCALE GENOMIC DNA]</scope>
    <source>
        <strain evidence="2">21-0</strain>
    </source>
</reference>